<sequence length="301" mass="31893">MAESSGRELVVEAGGGLRLWSRSCGAVDAAPVLLVMGANASSAGWPAEFVQALVAQGLRVVRYDHRDTGRSTRAAVVDYSVEDLARDAVAVLDAHGIATAHVVGMSMGGALGQVLALDHRERLRSLVLMQTAALDVDFAESMRAAVEDGDGGGLPGPSPQVVAAFARRDEPVADVEEALRRRVAEWRLLVGDAVVFDEQEFRRWELAAIEHAGSLVQPGAHARARPVAVQRGRELAGVSTPVLVVEGGQDPVNPPPHGRHLAELIPAARCVQVPELGHALPGVLHERLVSLIVDHIGRSGW</sequence>
<dbReference type="Proteomes" id="UP000598360">
    <property type="component" value="Unassembled WGS sequence"/>
</dbReference>
<dbReference type="SUPFAM" id="SSF53474">
    <property type="entry name" value="alpha/beta-Hydrolases"/>
    <property type="match status" value="1"/>
</dbReference>
<keyword evidence="3" id="KW-1185">Reference proteome</keyword>
<dbReference type="GO" id="GO:0046503">
    <property type="term" value="P:glycerolipid catabolic process"/>
    <property type="evidence" value="ECO:0007669"/>
    <property type="project" value="TreeGrafter"/>
</dbReference>
<organism evidence="2 3">
    <name type="scientific">Saccharopolyspora montiporae</name>
    <dbReference type="NCBI Taxonomy" id="2781240"/>
    <lineage>
        <taxon>Bacteria</taxon>
        <taxon>Bacillati</taxon>
        <taxon>Actinomycetota</taxon>
        <taxon>Actinomycetes</taxon>
        <taxon>Pseudonocardiales</taxon>
        <taxon>Pseudonocardiaceae</taxon>
        <taxon>Saccharopolyspora</taxon>
    </lineage>
</organism>
<dbReference type="InterPro" id="IPR029058">
    <property type="entry name" value="AB_hydrolase_fold"/>
</dbReference>
<protein>
    <submittedName>
        <fullName evidence="2">Alpha/beta hydrolase</fullName>
    </submittedName>
</protein>
<proteinExistence type="predicted"/>
<feature type="domain" description="AB hydrolase-1" evidence="1">
    <location>
        <begin position="31"/>
        <end position="279"/>
    </location>
</feature>
<dbReference type="EMBL" id="JADEYC010000034">
    <property type="protein sequence ID" value="MBE9376196.1"/>
    <property type="molecule type" value="Genomic_DNA"/>
</dbReference>
<dbReference type="PANTHER" id="PTHR43433:SF5">
    <property type="entry name" value="AB HYDROLASE-1 DOMAIN-CONTAINING PROTEIN"/>
    <property type="match status" value="1"/>
</dbReference>
<dbReference type="InterPro" id="IPR000073">
    <property type="entry name" value="AB_hydrolase_1"/>
</dbReference>
<gene>
    <name evidence="2" type="ORF">IQ251_17235</name>
</gene>
<dbReference type="PRINTS" id="PR00111">
    <property type="entry name" value="ABHYDROLASE"/>
</dbReference>
<evidence type="ECO:0000259" key="1">
    <source>
        <dbReference type="Pfam" id="PF00561"/>
    </source>
</evidence>
<reference evidence="2" key="1">
    <citation type="submission" date="2020-10" db="EMBL/GenBank/DDBJ databases">
        <title>Diversity and distribution of actinomycetes associated with coral in the coast of Hainan.</title>
        <authorList>
            <person name="Li F."/>
        </authorList>
    </citation>
    <scope>NUCLEOTIDE SEQUENCE</scope>
    <source>
        <strain evidence="2">HNM0983</strain>
    </source>
</reference>
<dbReference type="Pfam" id="PF00561">
    <property type="entry name" value="Abhydrolase_1"/>
    <property type="match status" value="1"/>
</dbReference>
<comment type="caution">
    <text evidence="2">The sequence shown here is derived from an EMBL/GenBank/DDBJ whole genome shotgun (WGS) entry which is preliminary data.</text>
</comment>
<accession>A0A929BDR6</accession>
<evidence type="ECO:0000313" key="2">
    <source>
        <dbReference type="EMBL" id="MBE9376196.1"/>
    </source>
</evidence>
<dbReference type="InterPro" id="IPR050471">
    <property type="entry name" value="AB_hydrolase"/>
</dbReference>
<evidence type="ECO:0000313" key="3">
    <source>
        <dbReference type="Proteomes" id="UP000598360"/>
    </source>
</evidence>
<name>A0A929BDR6_9PSEU</name>
<dbReference type="PANTHER" id="PTHR43433">
    <property type="entry name" value="HYDROLASE, ALPHA/BETA FOLD FAMILY PROTEIN"/>
    <property type="match status" value="1"/>
</dbReference>
<dbReference type="AlphaFoldDB" id="A0A929BDR6"/>
<keyword evidence="2" id="KW-0378">Hydrolase</keyword>
<dbReference type="Gene3D" id="3.40.50.1820">
    <property type="entry name" value="alpha/beta hydrolase"/>
    <property type="match status" value="1"/>
</dbReference>
<dbReference type="GO" id="GO:0004806">
    <property type="term" value="F:triacylglycerol lipase activity"/>
    <property type="evidence" value="ECO:0007669"/>
    <property type="project" value="TreeGrafter"/>
</dbReference>